<reference evidence="2 3" key="1">
    <citation type="submission" date="2023-11" db="EMBL/GenBank/DDBJ databases">
        <title>An acidophilic fungus is an integral part of prey digestion in a carnivorous sundew plant.</title>
        <authorList>
            <person name="Tsai I.J."/>
        </authorList>
    </citation>
    <scope>NUCLEOTIDE SEQUENCE [LARGE SCALE GENOMIC DNA]</scope>
    <source>
        <strain evidence="2">169a</strain>
    </source>
</reference>
<feature type="compositionally biased region" description="Basic and acidic residues" evidence="1">
    <location>
        <begin position="110"/>
        <end position="126"/>
    </location>
</feature>
<feature type="compositionally biased region" description="Polar residues" evidence="1">
    <location>
        <begin position="406"/>
        <end position="420"/>
    </location>
</feature>
<proteinExistence type="predicted"/>
<dbReference type="EMBL" id="CP138587">
    <property type="protein sequence ID" value="WPH02590.1"/>
    <property type="molecule type" value="Genomic_DNA"/>
</dbReference>
<evidence type="ECO:0000256" key="1">
    <source>
        <dbReference type="SAM" id="MobiDB-lite"/>
    </source>
</evidence>
<feature type="compositionally biased region" description="Low complexity" evidence="1">
    <location>
        <begin position="319"/>
        <end position="339"/>
    </location>
</feature>
<sequence>MSYHVASRNIPDAEPKVENPGIVNSDSLAAESVNEGGDFAQGSEDRGPNAGPFGSSSDEQKQDESSAGRDVFQPAAVGDDAVLDGENHSSSSASNDAALKSNDAALKSNGEQDGKADYNSDSRNDDSSATTADRAGLVGDDTGDLASTRREENDKPEQTGDVFDPAATGTTVVHDPKIDSSSASTERAGRVSDETSEPTSTHREEKDKSEDVSDPAPTGTTDVHDSTTDSSTTTAERAGLVGDDTSDLASTRREENDQPEQTGDVFDPAATGTTVVHDPSVDSSSSSRQGQKGSVTATPSRSSKGFNEITHSSTDVGDGQTSESKSSNTSSGQQSSESTGLRRSDSGAGATGVTSSVGKGDAFDRPNASWTTDIGGKQDPGRVALEQMQASNAESNEGRERDHAIDNNNQFSELSGVTQA</sequence>
<evidence type="ECO:0000313" key="2">
    <source>
        <dbReference type="EMBL" id="WPH02590.1"/>
    </source>
</evidence>
<organism evidence="2 3">
    <name type="scientific">Acrodontium crateriforme</name>
    <dbReference type="NCBI Taxonomy" id="150365"/>
    <lineage>
        <taxon>Eukaryota</taxon>
        <taxon>Fungi</taxon>
        <taxon>Dikarya</taxon>
        <taxon>Ascomycota</taxon>
        <taxon>Pezizomycotina</taxon>
        <taxon>Dothideomycetes</taxon>
        <taxon>Dothideomycetidae</taxon>
        <taxon>Mycosphaerellales</taxon>
        <taxon>Teratosphaeriaceae</taxon>
        <taxon>Acrodontium</taxon>
    </lineage>
</organism>
<feature type="compositionally biased region" description="Polar residues" evidence="1">
    <location>
        <begin position="288"/>
        <end position="315"/>
    </location>
</feature>
<protein>
    <submittedName>
        <fullName evidence="2">Uncharacterized protein</fullName>
    </submittedName>
</protein>
<keyword evidence="3" id="KW-1185">Reference proteome</keyword>
<dbReference type="AlphaFoldDB" id="A0AAQ3M766"/>
<feature type="compositionally biased region" description="Low complexity" evidence="1">
    <location>
        <begin position="89"/>
        <end position="108"/>
    </location>
</feature>
<feature type="region of interest" description="Disordered" evidence="1">
    <location>
        <begin position="1"/>
        <end position="420"/>
    </location>
</feature>
<gene>
    <name evidence="2" type="ORF">R9X50_00545500</name>
</gene>
<feature type="compositionally biased region" description="Basic and acidic residues" evidence="1">
    <location>
        <begin position="396"/>
        <end position="405"/>
    </location>
</feature>
<dbReference type="Proteomes" id="UP001303373">
    <property type="component" value="Chromosome 8"/>
</dbReference>
<feature type="compositionally biased region" description="Basic and acidic residues" evidence="1">
    <location>
        <begin position="147"/>
        <end position="158"/>
    </location>
</feature>
<evidence type="ECO:0000313" key="3">
    <source>
        <dbReference type="Proteomes" id="UP001303373"/>
    </source>
</evidence>
<accession>A0AAQ3M766</accession>
<feature type="compositionally biased region" description="Basic and acidic residues" evidence="1">
    <location>
        <begin position="200"/>
        <end position="211"/>
    </location>
</feature>
<name>A0AAQ3M766_9PEZI</name>
<feature type="compositionally biased region" description="Basic and acidic residues" evidence="1">
    <location>
        <begin position="58"/>
        <end position="67"/>
    </location>
</feature>